<dbReference type="Proteomes" id="UP001500683">
    <property type="component" value="Unassembled WGS sequence"/>
</dbReference>
<proteinExistence type="predicted"/>
<evidence type="ECO:0000313" key="4">
    <source>
        <dbReference type="EMBL" id="GAA4072410.1"/>
    </source>
</evidence>
<dbReference type="PANTHER" id="PTHR43877">
    <property type="entry name" value="AMINOALKYLPHOSPHONATE N-ACETYLTRANSFERASE-RELATED-RELATED"/>
    <property type="match status" value="1"/>
</dbReference>
<dbReference type="InterPro" id="IPR000182">
    <property type="entry name" value="GNAT_dom"/>
</dbReference>
<keyword evidence="1" id="KW-0808">Transferase</keyword>
<dbReference type="Pfam" id="PF00583">
    <property type="entry name" value="Acetyltransf_1"/>
    <property type="match status" value="1"/>
</dbReference>
<sequence length="154" mass="16442">MSTAADFTVRRARLEDAAQVASLLAELGYPDNSIDDVRLRLATWAQETAGVVLVAEGGGQVVGAVAVAAIPYLERGGRSGRIVALVVAAGRRGQGIGRRLVEAAEEAAGDLGCVTMEVTSARSRTESHPFYRNLGYQEWSDRSARYLKNLPPRA</sequence>
<keyword evidence="5" id="KW-1185">Reference proteome</keyword>
<dbReference type="Gene3D" id="3.40.630.30">
    <property type="match status" value="1"/>
</dbReference>
<dbReference type="PROSITE" id="PS51186">
    <property type="entry name" value="GNAT"/>
    <property type="match status" value="1"/>
</dbReference>
<evidence type="ECO:0000256" key="2">
    <source>
        <dbReference type="ARBA" id="ARBA00023315"/>
    </source>
</evidence>
<organism evidence="4 5">
    <name type="scientific">Actinomadura miaoliensis</name>
    <dbReference type="NCBI Taxonomy" id="430685"/>
    <lineage>
        <taxon>Bacteria</taxon>
        <taxon>Bacillati</taxon>
        <taxon>Actinomycetota</taxon>
        <taxon>Actinomycetes</taxon>
        <taxon>Streptosporangiales</taxon>
        <taxon>Thermomonosporaceae</taxon>
        <taxon>Actinomadura</taxon>
    </lineage>
</organism>
<name>A0ABP7VQK6_9ACTN</name>
<protein>
    <submittedName>
        <fullName evidence="4">GNAT family N-acetyltransferase</fullName>
    </submittedName>
</protein>
<dbReference type="InterPro" id="IPR050832">
    <property type="entry name" value="Bact_Acetyltransf"/>
</dbReference>
<dbReference type="RefSeq" id="WP_344946991.1">
    <property type="nucleotide sequence ID" value="NZ_BAAAZG010000018.1"/>
</dbReference>
<evidence type="ECO:0000256" key="1">
    <source>
        <dbReference type="ARBA" id="ARBA00022679"/>
    </source>
</evidence>
<dbReference type="EMBL" id="BAAAZG010000018">
    <property type="protein sequence ID" value="GAA4072410.1"/>
    <property type="molecule type" value="Genomic_DNA"/>
</dbReference>
<accession>A0ABP7VQK6</accession>
<dbReference type="InterPro" id="IPR016181">
    <property type="entry name" value="Acyl_CoA_acyltransferase"/>
</dbReference>
<evidence type="ECO:0000313" key="5">
    <source>
        <dbReference type="Proteomes" id="UP001500683"/>
    </source>
</evidence>
<keyword evidence="2" id="KW-0012">Acyltransferase</keyword>
<comment type="caution">
    <text evidence="4">The sequence shown here is derived from an EMBL/GenBank/DDBJ whole genome shotgun (WGS) entry which is preliminary data.</text>
</comment>
<dbReference type="SUPFAM" id="SSF55729">
    <property type="entry name" value="Acyl-CoA N-acyltransferases (Nat)"/>
    <property type="match status" value="1"/>
</dbReference>
<feature type="domain" description="N-acetyltransferase" evidence="3">
    <location>
        <begin position="7"/>
        <end position="154"/>
    </location>
</feature>
<gene>
    <name evidence="4" type="ORF">GCM10022214_30600</name>
</gene>
<evidence type="ECO:0000259" key="3">
    <source>
        <dbReference type="PROSITE" id="PS51186"/>
    </source>
</evidence>
<reference evidence="5" key="1">
    <citation type="journal article" date="2019" name="Int. J. Syst. Evol. Microbiol.">
        <title>The Global Catalogue of Microorganisms (GCM) 10K type strain sequencing project: providing services to taxonomists for standard genome sequencing and annotation.</title>
        <authorList>
            <consortium name="The Broad Institute Genomics Platform"/>
            <consortium name="The Broad Institute Genome Sequencing Center for Infectious Disease"/>
            <person name="Wu L."/>
            <person name="Ma J."/>
        </authorList>
    </citation>
    <scope>NUCLEOTIDE SEQUENCE [LARGE SCALE GENOMIC DNA]</scope>
    <source>
        <strain evidence="5">JCM 16702</strain>
    </source>
</reference>